<dbReference type="Gene3D" id="3.30.70.100">
    <property type="match status" value="1"/>
</dbReference>
<evidence type="ECO:0000259" key="1">
    <source>
        <dbReference type="PROSITE" id="PS51725"/>
    </source>
</evidence>
<name>A0A1N6ETR9_9SPHN</name>
<accession>A0A1N6ETR9</accession>
<feature type="domain" description="ABM" evidence="1">
    <location>
        <begin position="28"/>
        <end position="114"/>
    </location>
</feature>
<reference evidence="3" key="1">
    <citation type="submission" date="2016-11" db="EMBL/GenBank/DDBJ databases">
        <authorList>
            <person name="Varghese N."/>
            <person name="Submissions S."/>
        </authorList>
    </citation>
    <scope>NUCLEOTIDE SEQUENCE [LARGE SCALE GENOMIC DNA]</scope>
    <source>
        <strain evidence="3">DSM 22363</strain>
    </source>
</reference>
<dbReference type="EMBL" id="FSQW01000002">
    <property type="protein sequence ID" value="SIN86397.1"/>
    <property type="molecule type" value="Genomic_DNA"/>
</dbReference>
<dbReference type="Proteomes" id="UP000185192">
    <property type="component" value="Unassembled WGS sequence"/>
</dbReference>
<sequence length="120" mass="13137">MLAWMGVVALPGCMTIREERWMEEVLPYGIIGQMKVAAGQRETLIAILAEGTRNMPGNISYTISKDQSDENALWITEYWESKDAHAASLQLESVQAAIGKGRALIEGFGHRFEVTPVAGG</sequence>
<gene>
    <name evidence="2" type="ORF">SAMN02745824_2084</name>
</gene>
<dbReference type="STRING" id="1123272.SAMN02745824_2084"/>
<keyword evidence="2" id="KW-0503">Monooxygenase</keyword>
<dbReference type="PROSITE" id="PS51725">
    <property type="entry name" value="ABM"/>
    <property type="match status" value="1"/>
</dbReference>
<dbReference type="InterPro" id="IPR011008">
    <property type="entry name" value="Dimeric_a/b-barrel"/>
</dbReference>
<dbReference type="InterPro" id="IPR007138">
    <property type="entry name" value="ABM_dom"/>
</dbReference>
<proteinExistence type="predicted"/>
<organism evidence="2 3">
    <name type="scientific">Parasphingorhabdus marina DSM 22363</name>
    <dbReference type="NCBI Taxonomy" id="1123272"/>
    <lineage>
        <taxon>Bacteria</taxon>
        <taxon>Pseudomonadati</taxon>
        <taxon>Pseudomonadota</taxon>
        <taxon>Alphaproteobacteria</taxon>
        <taxon>Sphingomonadales</taxon>
        <taxon>Sphingomonadaceae</taxon>
        <taxon>Parasphingorhabdus</taxon>
    </lineage>
</organism>
<dbReference type="GO" id="GO:0004497">
    <property type="term" value="F:monooxygenase activity"/>
    <property type="evidence" value="ECO:0007669"/>
    <property type="project" value="UniProtKB-KW"/>
</dbReference>
<dbReference type="SUPFAM" id="SSF54909">
    <property type="entry name" value="Dimeric alpha+beta barrel"/>
    <property type="match status" value="1"/>
</dbReference>
<dbReference type="AlphaFoldDB" id="A0A1N6ETR9"/>
<dbReference type="Pfam" id="PF03992">
    <property type="entry name" value="ABM"/>
    <property type="match status" value="1"/>
</dbReference>
<evidence type="ECO:0000313" key="3">
    <source>
        <dbReference type="Proteomes" id="UP000185192"/>
    </source>
</evidence>
<keyword evidence="3" id="KW-1185">Reference proteome</keyword>
<evidence type="ECO:0000313" key="2">
    <source>
        <dbReference type="EMBL" id="SIN86397.1"/>
    </source>
</evidence>
<protein>
    <submittedName>
        <fullName evidence="2">Quinol monooxygenase YgiN</fullName>
    </submittedName>
</protein>
<keyword evidence="2" id="KW-0560">Oxidoreductase</keyword>